<gene>
    <name evidence="2" type="ORF">US36_C0010G0017</name>
</gene>
<feature type="transmembrane region" description="Helical" evidence="1">
    <location>
        <begin position="12"/>
        <end position="35"/>
    </location>
</feature>
<dbReference type="AlphaFoldDB" id="A0A0G0FSP5"/>
<keyword evidence="1" id="KW-1133">Transmembrane helix</keyword>
<name>A0A0G0FSP5_9BACT</name>
<evidence type="ECO:0000313" key="2">
    <source>
        <dbReference type="EMBL" id="KKQ22038.1"/>
    </source>
</evidence>
<accession>A0A0G0FSP5</accession>
<dbReference type="EMBL" id="LBSR01000010">
    <property type="protein sequence ID" value="KKQ22038.1"/>
    <property type="molecule type" value="Genomic_DNA"/>
</dbReference>
<evidence type="ECO:0000256" key="1">
    <source>
        <dbReference type="SAM" id="Phobius"/>
    </source>
</evidence>
<dbReference type="InterPro" id="IPR045584">
    <property type="entry name" value="Pilin-like"/>
</dbReference>
<sequence>MINLNQKNKKGFTLLELLIVIAIIAILSVVIIFVLNPAETLKKSRDVQRMSDLNTLKTAVGLYLTASSTPDLDAAIAGCLTNQSGTANTAALINYSAEIADAVCAFNVSEGADINSGATFSATDFCRYVGTTGAADTGGTGWVPVNLNALIGGSPISNLPLDPTNTIGTATAPTSTDLVYRYTCQQKASGGKPSYVFELNAQLESDEFTSIDDKRTKDGGDNALYYEIGNNLKLIGSGSGF</sequence>
<dbReference type="InterPro" id="IPR012902">
    <property type="entry name" value="N_methyl_site"/>
</dbReference>
<dbReference type="PROSITE" id="PS00409">
    <property type="entry name" value="PROKAR_NTER_METHYL"/>
    <property type="match status" value="1"/>
</dbReference>
<proteinExistence type="predicted"/>
<evidence type="ECO:0000313" key="3">
    <source>
        <dbReference type="Proteomes" id="UP000034044"/>
    </source>
</evidence>
<protein>
    <submittedName>
        <fullName evidence="2">Pilus biogenesis protein tapA</fullName>
    </submittedName>
</protein>
<dbReference type="Proteomes" id="UP000034044">
    <property type="component" value="Unassembled WGS sequence"/>
</dbReference>
<dbReference type="NCBIfam" id="TIGR02532">
    <property type="entry name" value="IV_pilin_GFxxxE"/>
    <property type="match status" value="1"/>
</dbReference>
<organism evidence="2 3">
    <name type="scientific">Candidatus Wolfebacteria bacterium GW2011_GWC1_37_10</name>
    <dbReference type="NCBI Taxonomy" id="1619010"/>
    <lineage>
        <taxon>Bacteria</taxon>
        <taxon>Candidatus Wolfeibacteriota</taxon>
    </lineage>
</organism>
<dbReference type="Gene3D" id="3.30.700.10">
    <property type="entry name" value="Glycoprotein, Type 4 Pilin"/>
    <property type="match status" value="1"/>
</dbReference>
<comment type="caution">
    <text evidence="2">The sequence shown here is derived from an EMBL/GenBank/DDBJ whole genome shotgun (WGS) entry which is preliminary data.</text>
</comment>
<keyword evidence="1" id="KW-0472">Membrane</keyword>
<dbReference type="SUPFAM" id="SSF54523">
    <property type="entry name" value="Pili subunits"/>
    <property type="match status" value="1"/>
</dbReference>
<dbReference type="Pfam" id="PF07963">
    <property type="entry name" value="N_methyl"/>
    <property type="match status" value="1"/>
</dbReference>
<reference evidence="2 3" key="1">
    <citation type="journal article" date="2015" name="Nature">
        <title>rRNA introns, odd ribosomes, and small enigmatic genomes across a large radiation of phyla.</title>
        <authorList>
            <person name="Brown C.T."/>
            <person name="Hug L.A."/>
            <person name="Thomas B.C."/>
            <person name="Sharon I."/>
            <person name="Castelle C.J."/>
            <person name="Singh A."/>
            <person name="Wilkins M.J."/>
            <person name="Williams K.H."/>
            <person name="Banfield J.F."/>
        </authorList>
    </citation>
    <scope>NUCLEOTIDE SEQUENCE [LARGE SCALE GENOMIC DNA]</scope>
</reference>
<keyword evidence="1" id="KW-0812">Transmembrane</keyword>